<evidence type="ECO:0000256" key="1">
    <source>
        <dbReference type="ARBA" id="ARBA00022679"/>
    </source>
</evidence>
<dbReference type="EMBL" id="CP152276">
    <property type="protein sequence ID" value="XAE42474.1"/>
    <property type="molecule type" value="Genomic_DNA"/>
</dbReference>
<dbReference type="Proteomes" id="UP001449795">
    <property type="component" value="Chromosome"/>
</dbReference>
<dbReference type="PANTHER" id="PTHR46401:SF2">
    <property type="entry name" value="GLYCOSYLTRANSFERASE WBBK-RELATED"/>
    <property type="match status" value="1"/>
</dbReference>
<evidence type="ECO:0000313" key="4">
    <source>
        <dbReference type="Proteomes" id="UP001449795"/>
    </source>
</evidence>
<dbReference type="SUPFAM" id="SSF53756">
    <property type="entry name" value="UDP-Glycosyltransferase/glycogen phosphorylase"/>
    <property type="match status" value="1"/>
</dbReference>
<feature type="domain" description="Glycosyl transferase family 1" evidence="2">
    <location>
        <begin position="185"/>
        <end position="334"/>
    </location>
</feature>
<protein>
    <submittedName>
        <fullName evidence="3">Glycosyltransferase family 1 protein</fullName>
    </submittedName>
</protein>
<evidence type="ECO:0000259" key="2">
    <source>
        <dbReference type="Pfam" id="PF00534"/>
    </source>
</evidence>
<accession>A0ABZ3D4E7</accession>
<evidence type="ECO:0000313" key="3">
    <source>
        <dbReference type="EMBL" id="XAE42474.1"/>
    </source>
</evidence>
<organism evidence="3 4">
    <name type="scientific">Nguyenibacter vanlangensis</name>
    <dbReference type="NCBI Taxonomy" id="1216886"/>
    <lineage>
        <taxon>Bacteria</taxon>
        <taxon>Pseudomonadati</taxon>
        <taxon>Pseudomonadota</taxon>
        <taxon>Alphaproteobacteria</taxon>
        <taxon>Acetobacterales</taxon>
        <taxon>Acetobacteraceae</taxon>
        <taxon>Nguyenibacter</taxon>
    </lineage>
</organism>
<name>A0ABZ3D4E7_9PROT</name>
<keyword evidence="1" id="KW-0808">Transferase</keyword>
<reference evidence="3 4" key="1">
    <citation type="submission" date="2024-04" db="EMBL/GenBank/DDBJ databases">
        <title>Complete genome sequence of Nguyenibacter vanlangesis HBCM-1154, a strain capable of nitrogen fixation, IAA production, and phosphorus solubilization isolated from sugarcane soil.</title>
        <authorList>
            <person name="MY HANH P."/>
        </authorList>
    </citation>
    <scope>NUCLEOTIDE SEQUENCE [LARGE SCALE GENOMIC DNA]</scope>
    <source>
        <strain evidence="3 4">HBCM 1154</strain>
    </source>
</reference>
<dbReference type="Pfam" id="PF00534">
    <property type="entry name" value="Glycos_transf_1"/>
    <property type="match status" value="1"/>
</dbReference>
<gene>
    <name evidence="3" type="ORF">AAC691_19825</name>
</gene>
<sequence>MNLYINGRFLTQKISGVQRFAREISKRILEISPHGLPAHILAPPGAAACPADGLPARSCGRLRGQAWEQAELPWHARDGMLVNLGNTAPLLAPLAGQAQIVVVHDAGVFSYPQAYSAKFRLWNRGMLHALRHTRTHFVTVSEFSRRELQARLRLPDDGVSVITEGADHILSLTPDRTILARHDITPRRFVLAVGNLAPHKNLRGLSLLARSLAALDIDLVVTGGLNRTVFSESDREQSLPQPAKYIGRVDDTELRALYEAALCFVFPSFYEGFGLPPIEAMACGCPVAASAIPSLEEVCGPAAAYFDPADPADIERRVMAVVEDPLRRGRMRDAGGIHVAGFTWDRAARQLLDIVGRHAPVASSQPLFAGQH</sequence>
<dbReference type="InterPro" id="IPR001296">
    <property type="entry name" value="Glyco_trans_1"/>
</dbReference>
<dbReference type="RefSeq" id="WP_342628208.1">
    <property type="nucleotide sequence ID" value="NZ_CP152276.1"/>
</dbReference>
<proteinExistence type="predicted"/>
<dbReference type="CDD" id="cd03809">
    <property type="entry name" value="GT4_MtfB-like"/>
    <property type="match status" value="1"/>
</dbReference>
<keyword evidence="4" id="KW-1185">Reference proteome</keyword>
<dbReference type="PANTHER" id="PTHR46401">
    <property type="entry name" value="GLYCOSYLTRANSFERASE WBBK-RELATED"/>
    <property type="match status" value="1"/>
</dbReference>
<dbReference type="Gene3D" id="3.40.50.2000">
    <property type="entry name" value="Glycogen Phosphorylase B"/>
    <property type="match status" value="2"/>
</dbReference>